<evidence type="ECO:0000259" key="2">
    <source>
        <dbReference type="Pfam" id="PF00141"/>
    </source>
</evidence>
<evidence type="ECO:0000256" key="1">
    <source>
        <dbReference type="RuleBase" id="RU004241"/>
    </source>
</evidence>
<dbReference type="GO" id="GO:0020037">
    <property type="term" value="F:heme binding"/>
    <property type="evidence" value="ECO:0007669"/>
    <property type="project" value="InterPro"/>
</dbReference>
<reference evidence="4" key="1">
    <citation type="journal article" date="2023" name="Commun. Biol.">
        <title>Genome analysis of Parmales, the sister group of diatoms, reveals the evolutionary specialization of diatoms from phago-mixotrophs to photoautotrophs.</title>
        <authorList>
            <person name="Ban H."/>
            <person name="Sato S."/>
            <person name="Yoshikawa S."/>
            <person name="Yamada K."/>
            <person name="Nakamura Y."/>
            <person name="Ichinomiya M."/>
            <person name="Sato N."/>
            <person name="Blanc-Mathieu R."/>
            <person name="Endo H."/>
            <person name="Kuwata A."/>
            <person name="Ogata H."/>
        </authorList>
    </citation>
    <scope>NUCLEOTIDE SEQUENCE [LARGE SCALE GENOMIC DNA]</scope>
    <source>
        <strain evidence="4">NIES 3701</strain>
    </source>
</reference>
<comment type="similarity">
    <text evidence="1">Belongs to the peroxidase family.</text>
</comment>
<dbReference type="InterPro" id="IPR010255">
    <property type="entry name" value="Haem_peroxidase_sf"/>
</dbReference>
<gene>
    <name evidence="3" type="ORF">TrST_g10607</name>
</gene>
<dbReference type="Pfam" id="PF00141">
    <property type="entry name" value="peroxidase"/>
    <property type="match status" value="1"/>
</dbReference>
<dbReference type="GO" id="GO:0006979">
    <property type="term" value="P:response to oxidative stress"/>
    <property type="evidence" value="ECO:0007669"/>
    <property type="project" value="InterPro"/>
</dbReference>
<protein>
    <recommendedName>
        <fullName evidence="2">Plant heme peroxidase family profile domain-containing protein</fullName>
    </recommendedName>
</protein>
<dbReference type="SUPFAM" id="SSF48113">
    <property type="entry name" value="Heme-dependent peroxidases"/>
    <property type="match status" value="1"/>
</dbReference>
<dbReference type="AlphaFoldDB" id="A0A9W7AYW8"/>
<sequence length="364" mass="38511">MDDYQLFLFRNFPGIKHYLPILSRHNFAIARSIMMPRALICAIVAIAAFLSSSNVSSLHIPTTTHRITRRAFLAAPVAIAGASAVLGPSPAEAIVYYDPMLYGDAELKVAVINRVRQKVRDAITKDPALGVELFSLGIADSLKYNAKTQEGGGDGSVTKLVDSAASKFAVKLSKDLQKSTQITLADVVALASAEAYETFGGLRVRVQIGRVGGDKAATAQNVQAVLSPSWDASVTQTFEGAGLGKRDVAALDAVRGGMAEVVKNMQMAKEDEAYVNEMGETDFIPKTSFGGASQIFGASLTPFDDKYLKAAVKGKKGVFADDNVRAAGEKMSIKSGKDGAIALERVLAVGKVYTGGKIGDLTGQ</sequence>
<evidence type="ECO:0000313" key="4">
    <source>
        <dbReference type="Proteomes" id="UP001165085"/>
    </source>
</evidence>
<organism evidence="3 4">
    <name type="scientific">Triparma strigata</name>
    <dbReference type="NCBI Taxonomy" id="1606541"/>
    <lineage>
        <taxon>Eukaryota</taxon>
        <taxon>Sar</taxon>
        <taxon>Stramenopiles</taxon>
        <taxon>Ochrophyta</taxon>
        <taxon>Bolidophyceae</taxon>
        <taxon>Parmales</taxon>
        <taxon>Triparmaceae</taxon>
        <taxon>Triparma</taxon>
    </lineage>
</organism>
<comment type="caution">
    <text evidence="3">The sequence shown here is derived from an EMBL/GenBank/DDBJ whole genome shotgun (WGS) entry which is preliminary data.</text>
</comment>
<evidence type="ECO:0000313" key="3">
    <source>
        <dbReference type="EMBL" id="GMH78007.1"/>
    </source>
</evidence>
<dbReference type="GO" id="GO:0004601">
    <property type="term" value="F:peroxidase activity"/>
    <property type="evidence" value="ECO:0007669"/>
    <property type="project" value="InterPro"/>
</dbReference>
<proteinExistence type="inferred from homology"/>
<keyword evidence="4" id="KW-1185">Reference proteome</keyword>
<feature type="domain" description="Plant heme peroxidase family profile" evidence="2">
    <location>
        <begin position="115"/>
        <end position="256"/>
    </location>
</feature>
<dbReference type="OrthoDB" id="2859658at2759"/>
<dbReference type="Proteomes" id="UP001165085">
    <property type="component" value="Unassembled WGS sequence"/>
</dbReference>
<dbReference type="EMBL" id="BRXY01000216">
    <property type="protein sequence ID" value="GMH78007.1"/>
    <property type="molecule type" value="Genomic_DNA"/>
</dbReference>
<accession>A0A9W7AYW8</accession>
<dbReference type="InterPro" id="IPR002016">
    <property type="entry name" value="Haem_peroxidase"/>
</dbReference>
<name>A0A9W7AYW8_9STRA</name>
<dbReference type="Gene3D" id="1.10.520.10">
    <property type="match status" value="1"/>
</dbReference>